<protein>
    <submittedName>
        <fullName evidence="1">Uncharacterized protein</fullName>
    </submittedName>
</protein>
<name>C0XK28_LENH9</name>
<reference evidence="1 2" key="1">
    <citation type="submission" date="2009-01" db="EMBL/GenBank/DDBJ databases">
        <authorList>
            <person name="Qin X."/>
            <person name="Bachman B."/>
            <person name="Battles P."/>
            <person name="Bell A."/>
            <person name="Bess C."/>
            <person name="Bickham C."/>
            <person name="Chaboub L."/>
            <person name="Chen D."/>
            <person name="Coyle M."/>
            <person name="Deiros D.R."/>
            <person name="Dinh H."/>
            <person name="Forbes L."/>
            <person name="Fowler G."/>
            <person name="Francisco L."/>
            <person name="Fu Q."/>
            <person name="Gubbala S."/>
            <person name="Hale W."/>
            <person name="Han Y."/>
            <person name="Hemphill L."/>
            <person name="Highlander S.K."/>
            <person name="Hirani K."/>
            <person name="Hogues M."/>
            <person name="Jackson L."/>
            <person name="Jakkamsetti A."/>
            <person name="Javaid M."/>
            <person name="Jiang H."/>
            <person name="Korchina V."/>
            <person name="Kovar C."/>
            <person name="Lara F."/>
            <person name="Lee S."/>
            <person name="Mata R."/>
            <person name="Mathew T."/>
            <person name="Moen C."/>
            <person name="Morales K."/>
            <person name="Munidasa M."/>
            <person name="Nazareth L."/>
            <person name="Ngo R."/>
            <person name="Nguyen L."/>
            <person name="Okwuonu G."/>
            <person name="Ongeri F."/>
            <person name="Patil S."/>
            <person name="Petrosino J."/>
            <person name="Pham C."/>
            <person name="Pham P."/>
            <person name="Pu L.-L."/>
            <person name="Puazo M."/>
            <person name="Raj R."/>
            <person name="Reid J."/>
            <person name="Rouhana J."/>
            <person name="Saada N."/>
            <person name="Shang Y."/>
            <person name="Simmons D."/>
            <person name="Thornton R."/>
            <person name="Warren J."/>
            <person name="Weissenberger G."/>
            <person name="Zhang J."/>
            <person name="Zhang L."/>
            <person name="Zhou C."/>
            <person name="Zhu D."/>
            <person name="Muzny D."/>
            <person name="Worley K."/>
            <person name="Gibbs R."/>
        </authorList>
    </citation>
    <scope>NUCLEOTIDE SEQUENCE [LARGE SCALE GENOMIC DNA]</scope>
    <source>
        <strain evidence="2">ATCC 8290 / DSM 20176 / CCUG 30140 / JCM 1155 / KCTC 3500 / NBRC 15886 / NCIMB 8040 / NRRL B-1843 / 9</strain>
    </source>
</reference>
<evidence type="ECO:0000313" key="1">
    <source>
        <dbReference type="EMBL" id="EEI24212.1"/>
    </source>
</evidence>
<keyword evidence="2" id="KW-1185">Reference proteome</keyword>
<dbReference type="EMBL" id="ACGP01000149">
    <property type="protein sequence ID" value="EEI24212.1"/>
    <property type="molecule type" value="Genomic_DNA"/>
</dbReference>
<evidence type="ECO:0000313" key="2">
    <source>
        <dbReference type="Proteomes" id="UP000003752"/>
    </source>
</evidence>
<gene>
    <name evidence="1" type="ORF">HMPREF0519_1589</name>
</gene>
<dbReference type="AlphaFoldDB" id="C0XK28"/>
<comment type="caution">
    <text evidence="1">The sequence shown here is derived from an EMBL/GenBank/DDBJ whole genome shotgun (WGS) entry which is preliminary data.</text>
</comment>
<organism evidence="1 2">
    <name type="scientific">Lentilactobacillus hilgardii (strain ATCC 8290 / DSM 20176 / CCUG 30140 / JCM 1155 / KCTC 3500 / NBRC 15886 / NCIMB 8040 / NRRL B-1843 / 9)</name>
    <dbReference type="NCBI Taxonomy" id="1423757"/>
    <lineage>
        <taxon>Bacteria</taxon>
        <taxon>Bacillati</taxon>
        <taxon>Bacillota</taxon>
        <taxon>Bacilli</taxon>
        <taxon>Lactobacillales</taxon>
        <taxon>Lactobacillaceae</taxon>
        <taxon>Lentilactobacillus</taxon>
    </lineage>
</organism>
<dbReference type="Proteomes" id="UP000003752">
    <property type="component" value="Unassembled WGS sequence"/>
</dbReference>
<sequence length="53" mass="6175">MLKILIWHMLQPNSEKSDDCNRLVDVLSIKVERKCGGITFGLVFEYTFLDRDS</sequence>
<proteinExistence type="predicted"/>
<dbReference type="HOGENOM" id="CLU_3062721_0_0_9"/>
<accession>C0XK28</accession>